<dbReference type="SMART" id="SM00028">
    <property type="entry name" value="TPR"/>
    <property type="match status" value="11"/>
</dbReference>
<reference evidence="5" key="1">
    <citation type="submission" date="2006-06" db="EMBL/GenBank/DDBJ databases">
        <title>Complete sequence of Trichodesmium erythraeum IMS101.</title>
        <authorList>
            <consortium name="US DOE Joint Genome Institute"/>
            <person name="Copeland A."/>
            <person name="Lucas S."/>
            <person name="Lapidus A."/>
            <person name="Barry K."/>
            <person name="Detter J.C."/>
            <person name="Glavina del Rio T."/>
            <person name="Hammon N."/>
            <person name="Israni S."/>
            <person name="Dalin E."/>
            <person name="Tice H."/>
            <person name="Pitluck S."/>
            <person name="Kiss H."/>
            <person name="Munk A.C."/>
            <person name="Brettin T."/>
            <person name="Bruce D."/>
            <person name="Han C."/>
            <person name="Tapia R."/>
            <person name="Gilna P."/>
            <person name="Schmutz J."/>
            <person name="Larimer F."/>
            <person name="Land M."/>
            <person name="Hauser L."/>
            <person name="Kyrpides N."/>
            <person name="Kim E."/>
            <person name="Richardson P."/>
        </authorList>
    </citation>
    <scope>NUCLEOTIDE SEQUENCE [LARGE SCALE GENOMIC DNA]</scope>
    <source>
        <strain evidence="5">IMS101</strain>
    </source>
</reference>
<gene>
    <name evidence="5" type="ordered locus">Tery_2861</name>
</gene>
<dbReference type="GO" id="GO:0008146">
    <property type="term" value="F:sulfotransferase activity"/>
    <property type="evidence" value="ECO:0007669"/>
    <property type="project" value="InterPro"/>
</dbReference>
<accession>Q110P0</accession>
<name>Q110P0_TRIEI</name>
<evidence type="ECO:0000259" key="4">
    <source>
        <dbReference type="Pfam" id="PF00685"/>
    </source>
</evidence>
<dbReference type="SUPFAM" id="SSF52540">
    <property type="entry name" value="P-loop containing nucleoside triphosphate hydrolases"/>
    <property type="match status" value="1"/>
</dbReference>
<evidence type="ECO:0000256" key="2">
    <source>
        <dbReference type="ARBA" id="ARBA00022803"/>
    </source>
</evidence>
<evidence type="ECO:0000313" key="5">
    <source>
        <dbReference type="EMBL" id="ABG52034.1"/>
    </source>
</evidence>
<feature type="domain" description="Sulfotransferase" evidence="4">
    <location>
        <begin position="439"/>
        <end position="641"/>
    </location>
</feature>
<dbReference type="PANTHER" id="PTHR44858:SF1">
    <property type="entry name" value="UDP-N-ACETYLGLUCOSAMINE--PEPTIDE N-ACETYLGLUCOSAMINYLTRANSFERASE SPINDLY-RELATED"/>
    <property type="match status" value="1"/>
</dbReference>
<dbReference type="InterPro" id="IPR050498">
    <property type="entry name" value="Ycf3"/>
</dbReference>
<evidence type="ECO:0000256" key="1">
    <source>
        <dbReference type="ARBA" id="ARBA00022737"/>
    </source>
</evidence>
<keyword evidence="2 3" id="KW-0802">TPR repeat</keyword>
<dbReference type="Gene3D" id="3.40.50.300">
    <property type="entry name" value="P-loop containing nucleotide triphosphate hydrolases"/>
    <property type="match status" value="1"/>
</dbReference>
<dbReference type="InterPro" id="IPR013105">
    <property type="entry name" value="TPR_2"/>
</dbReference>
<feature type="repeat" description="TPR" evidence="3">
    <location>
        <begin position="45"/>
        <end position="78"/>
    </location>
</feature>
<dbReference type="Pfam" id="PF13181">
    <property type="entry name" value="TPR_8"/>
    <property type="match status" value="2"/>
</dbReference>
<feature type="repeat" description="TPR" evidence="3">
    <location>
        <begin position="251"/>
        <end position="284"/>
    </location>
</feature>
<feature type="repeat" description="TPR" evidence="3">
    <location>
        <begin position="149"/>
        <end position="182"/>
    </location>
</feature>
<dbReference type="HOGENOM" id="CLU_017703_7_0_3"/>
<dbReference type="eggNOG" id="COG0457">
    <property type="taxonomic scope" value="Bacteria"/>
</dbReference>
<dbReference type="Pfam" id="PF00685">
    <property type="entry name" value="Sulfotransfer_1"/>
    <property type="match status" value="1"/>
</dbReference>
<dbReference type="RefSeq" id="WP_011612393.1">
    <property type="nucleotide sequence ID" value="NC_008312.1"/>
</dbReference>
<dbReference type="KEGG" id="ter:Tery_2861"/>
<dbReference type="Pfam" id="PF07719">
    <property type="entry name" value="TPR_2"/>
    <property type="match status" value="1"/>
</dbReference>
<dbReference type="PROSITE" id="PS50005">
    <property type="entry name" value="TPR"/>
    <property type="match status" value="8"/>
</dbReference>
<organism evidence="5">
    <name type="scientific">Trichodesmium erythraeum (strain IMS101)</name>
    <dbReference type="NCBI Taxonomy" id="203124"/>
    <lineage>
        <taxon>Bacteria</taxon>
        <taxon>Bacillati</taxon>
        <taxon>Cyanobacteriota</taxon>
        <taxon>Cyanophyceae</taxon>
        <taxon>Oscillatoriophycideae</taxon>
        <taxon>Oscillatoriales</taxon>
        <taxon>Microcoleaceae</taxon>
        <taxon>Trichodesmium</taxon>
    </lineage>
</organism>
<evidence type="ECO:0000256" key="3">
    <source>
        <dbReference type="PROSITE-ProRule" id="PRU00339"/>
    </source>
</evidence>
<dbReference type="PANTHER" id="PTHR44858">
    <property type="entry name" value="TETRATRICOPEPTIDE REPEAT PROTEIN 6"/>
    <property type="match status" value="1"/>
</dbReference>
<proteinExistence type="predicted"/>
<keyword evidence="1" id="KW-0677">Repeat</keyword>
<feature type="repeat" description="TPR" evidence="3">
    <location>
        <begin position="217"/>
        <end position="250"/>
    </location>
</feature>
<dbReference type="AlphaFoldDB" id="Q110P0"/>
<dbReference type="PROSITE" id="PS50293">
    <property type="entry name" value="TPR_REGION"/>
    <property type="match status" value="2"/>
</dbReference>
<dbReference type="InterPro" id="IPR019734">
    <property type="entry name" value="TPR_rpt"/>
</dbReference>
<sequence>MSNNKKVETVAINFHQLAESSLAQGKLDEAYAACLKALNSQPEFAPAYKTIGNILQVKGDIEAAKNYYFKAITIFPDFAEAHANIGSMYAKQRDWEKAFFYYQKAIHIKPNLAIVYRNLAKVCECTEKEELATEYTYKALILEPESATAIEHLNIGKKLLELNKIEAAIKCYRNAVKINPNLSAGYQNLGELLVKNGELESALIALREGIKIDAKNPRCYYLLGEVWQKQGQYKLAISDYSRAIELKPENHLFHKKLGDVWEKMGKLDVAISCYEKAIEINPNFFWSYHSLGNVYTKQQKWDKAIAAYDKATIINPNFSNTYYNLADAFLHNSQKEEAIITYLEAIRLRPEHSWYSHHSVLWKHLLKSRLEEVLNLYQDATKKEPNSILCHLNLGEIFTEKGNIKEAINSYQTACYNKTKKSNPAFVDKYWNFDNVARPNFIIIGSQKSGTTSLASYISQHPQVLPAIKKETHFWSREFNQGIDWYLAHFPPIPKSQNLITGEATPNYLVTDKIPERIYSLLPNIKLLVILRNPVDRAFSQYHHWQRLNWEDRSFEVAINQELEILKTTPKQPQGDRKYWRLSGNYIGRGVYIEFIQKWMGLFPKKQFLILRGEDLYQTPDNTMKQVFDFLGLPEHKLAKYKKLNSGSYTPISDLLRQRLSKYFQPHNQRLEEYLGIKFNW</sequence>
<dbReference type="Pfam" id="PF00515">
    <property type="entry name" value="TPR_1"/>
    <property type="match status" value="2"/>
</dbReference>
<dbReference type="InterPro" id="IPR000863">
    <property type="entry name" value="Sulfotransferase_dom"/>
</dbReference>
<keyword evidence="5" id="KW-0808">Transferase</keyword>
<dbReference type="Gene3D" id="1.25.40.10">
    <property type="entry name" value="Tetratricopeptide repeat domain"/>
    <property type="match status" value="4"/>
</dbReference>
<dbReference type="STRING" id="203124.Tery_2861"/>
<feature type="repeat" description="TPR" evidence="3">
    <location>
        <begin position="285"/>
        <end position="318"/>
    </location>
</feature>
<protein>
    <submittedName>
        <fullName evidence="5">Sulfotransferase</fullName>
    </submittedName>
</protein>
<dbReference type="SUPFAM" id="SSF48452">
    <property type="entry name" value="TPR-like"/>
    <property type="match status" value="2"/>
</dbReference>
<dbReference type="InterPro" id="IPR027417">
    <property type="entry name" value="P-loop_NTPase"/>
</dbReference>
<feature type="repeat" description="TPR" evidence="3">
    <location>
        <begin position="183"/>
        <end position="216"/>
    </location>
</feature>
<dbReference type="EMBL" id="CP000393">
    <property type="protein sequence ID" value="ABG52034.1"/>
    <property type="molecule type" value="Genomic_DNA"/>
</dbReference>
<dbReference type="Pfam" id="PF13414">
    <property type="entry name" value="TPR_11"/>
    <property type="match status" value="2"/>
</dbReference>
<dbReference type="OrthoDB" id="9797480at2"/>
<feature type="repeat" description="TPR" evidence="3">
    <location>
        <begin position="319"/>
        <end position="352"/>
    </location>
</feature>
<dbReference type="InterPro" id="IPR011990">
    <property type="entry name" value="TPR-like_helical_dom_sf"/>
</dbReference>
<feature type="repeat" description="TPR" evidence="3">
    <location>
        <begin position="79"/>
        <end position="112"/>
    </location>
</feature>